<evidence type="ECO:0000313" key="1">
    <source>
        <dbReference type="EMBL" id="DAF89554.1"/>
    </source>
</evidence>
<name>A0A8S5U513_9CAUD</name>
<organism evidence="1">
    <name type="scientific">Siphoviridae sp. ctRSW19</name>
    <dbReference type="NCBI Taxonomy" id="2825503"/>
    <lineage>
        <taxon>Viruses</taxon>
        <taxon>Duplodnaviria</taxon>
        <taxon>Heunggongvirae</taxon>
        <taxon>Uroviricota</taxon>
        <taxon>Caudoviricetes</taxon>
    </lineage>
</organism>
<accession>A0A8S5U513</accession>
<protein>
    <submittedName>
        <fullName evidence="1">Uncharacterized protein</fullName>
    </submittedName>
</protein>
<proteinExistence type="predicted"/>
<sequence length="45" mass="5323">MGRQEIMCTRYGEMLDMIACLAIYNGATPKKKRKHWTFDEAMKVR</sequence>
<reference evidence="1" key="1">
    <citation type="journal article" date="2021" name="Proc. Natl. Acad. Sci. U.S.A.">
        <title>A Catalog of Tens of Thousands of Viruses from Human Metagenomes Reveals Hidden Associations with Chronic Diseases.</title>
        <authorList>
            <person name="Tisza M.J."/>
            <person name="Buck C.B."/>
        </authorList>
    </citation>
    <scope>NUCLEOTIDE SEQUENCE</scope>
    <source>
        <strain evidence="1">CtRSW19</strain>
    </source>
</reference>
<dbReference type="EMBL" id="BK016013">
    <property type="protein sequence ID" value="DAF89554.1"/>
    <property type="molecule type" value="Genomic_DNA"/>
</dbReference>